<proteinExistence type="predicted"/>
<dbReference type="Proteomes" id="UP000006039">
    <property type="component" value="Unassembled WGS sequence"/>
</dbReference>
<protein>
    <submittedName>
        <fullName evidence="2 3">Uncharacterized protein</fullName>
    </submittedName>
</protein>
<reference evidence="4" key="1">
    <citation type="submission" date="2010-07" db="EMBL/GenBank/DDBJ databases">
        <title>The genome sequence of Gaeumannomyces graminis var. tritici strain R3-111a-1.</title>
        <authorList>
            <consortium name="The Broad Institute Genome Sequencing Platform"/>
            <person name="Ma L.-J."/>
            <person name="Dead R."/>
            <person name="Young S."/>
            <person name="Zeng Q."/>
            <person name="Koehrsen M."/>
            <person name="Alvarado L."/>
            <person name="Berlin A."/>
            <person name="Chapman S.B."/>
            <person name="Chen Z."/>
            <person name="Freedman E."/>
            <person name="Gellesch M."/>
            <person name="Goldberg J."/>
            <person name="Griggs A."/>
            <person name="Gujja S."/>
            <person name="Heilman E.R."/>
            <person name="Heiman D."/>
            <person name="Hepburn T."/>
            <person name="Howarth C."/>
            <person name="Jen D."/>
            <person name="Larson L."/>
            <person name="Mehta T."/>
            <person name="Neiman D."/>
            <person name="Pearson M."/>
            <person name="Roberts A."/>
            <person name="Saif S."/>
            <person name="Shea T."/>
            <person name="Shenoy N."/>
            <person name="Sisk P."/>
            <person name="Stolte C."/>
            <person name="Sykes S."/>
            <person name="Walk T."/>
            <person name="White J."/>
            <person name="Yandava C."/>
            <person name="Haas B."/>
            <person name="Nusbaum C."/>
            <person name="Birren B."/>
        </authorList>
    </citation>
    <scope>NUCLEOTIDE SEQUENCE [LARGE SCALE GENOMIC DNA]</scope>
    <source>
        <strain evidence="4">R3-111a-1</strain>
    </source>
</reference>
<dbReference type="AlphaFoldDB" id="J3PBA2"/>
<feature type="region of interest" description="Disordered" evidence="1">
    <location>
        <begin position="79"/>
        <end position="107"/>
    </location>
</feature>
<dbReference type="RefSeq" id="XP_009226915.1">
    <property type="nucleotide sequence ID" value="XM_009228651.1"/>
</dbReference>
<dbReference type="EnsemblFungi" id="EJT71518">
    <property type="protein sequence ID" value="EJT71518"/>
    <property type="gene ID" value="GGTG_10775"/>
</dbReference>
<reference evidence="3" key="4">
    <citation type="journal article" date="2015" name="G3 (Bethesda)">
        <title>Genome sequences of three phytopathogenic species of the Magnaporthaceae family of fungi.</title>
        <authorList>
            <person name="Okagaki L.H."/>
            <person name="Nunes C.C."/>
            <person name="Sailsbery J."/>
            <person name="Clay B."/>
            <person name="Brown D."/>
            <person name="John T."/>
            <person name="Oh Y."/>
            <person name="Young N."/>
            <person name="Fitzgerald M."/>
            <person name="Haas B.J."/>
            <person name="Zeng Q."/>
            <person name="Young S."/>
            <person name="Adiconis X."/>
            <person name="Fan L."/>
            <person name="Levin J.Z."/>
            <person name="Mitchell T.K."/>
            <person name="Okubara P.A."/>
            <person name="Farman M.L."/>
            <person name="Kohn L.M."/>
            <person name="Birren B."/>
            <person name="Ma L.-J."/>
            <person name="Dean R.A."/>
        </authorList>
    </citation>
    <scope>NUCLEOTIDE SEQUENCE</scope>
    <source>
        <strain evidence="3">R3-111a-1</strain>
    </source>
</reference>
<organism evidence="2">
    <name type="scientific">Gaeumannomyces tritici (strain R3-111a-1)</name>
    <name type="common">Wheat and barley take-all root rot fungus</name>
    <name type="synonym">Gaeumannomyces graminis var. tritici</name>
    <dbReference type="NCBI Taxonomy" id="644352"/>
    <lineage>
        <taxon>Eukaryota</taxon>
        <taxon>Fungi</taxon>
        <taxon>Dikarya</taxon>
        <taxon>Ascomycota</taxon>
        <taxon>Pezizomycotina</taxon>
        <taxon>Sordariomycetes</taxon>
        <taxon>Sordariomycetidae</taxon>
        <taxon>Magnaporthales</taxon>
        <taxon>Magnaporthaceae</taxon>
        <taxon>Gaeumannomyces</taxon>
    </lineage>
</organism>
<dbReference type="EMBL" id="GL385400">
    <property type="protein sequence ID" value="EJT71518.1"/>
    <property type="molecule type" value="Genomic_DNA"/>
</dbReference>
<evidence type="ECO:0000313" key="2">
    <source>
        <dbReference type="EMBL" id="EJT71518.1"/>
    </source>
</evidence>
<accession>J3PBA2</accession>
<dbReference type="HOGENOM" id="CLU_1304935_0_0_1"/>
<evidence type="ECO:0000313" key="3">
    <source>
        <dbReference type="EnsemblFungi" id="EJT71518"/>
    </source>
</evidence>
<dbReference type="GeneID" id="20351233"/>
<dbReference type="VEuPathDB" id="FungiDB:GGTG_10775"/>
<keyword evidence="4" id="KW-1185">Reference proteome</keyword>
<reference evidence="2" key="3">
    <citation type="submission" date="2010-09" db="EMBL/GenBank/DDBJ databases">
        <title>Annotation of Gaeumannomyces graminis var. tritici R3-111a-1.</title>
        <authorList>
            <consortium name="The Broad Institute Genome Sequencing Platform"/>
            <person name="Ma L.-J."/>
            <person name="Dead R."/>
            <person name="Young S.K."/>
            <person name="Zeng Q."/>
            <person name="Gargeya S."/>
            <person name="Fitzgerald M."/>
            <person name="Haas B."/>
            <person name="Abouelleil A."/>
            <person name="Alvarado L."/>
            <person name="Arachchi H.M."/>
            <person name="Berlin A."/>
            <person name="Brown A."/>
            <person name="Chapman S.B."/>
            <person name="Chen Z."/>
            <person name="Dunbar C."/>
            <person name="Freedman E."/>
            <person name="Gearin G."/>
            <person name="Gellesch M."/>
            <person name="Goldberg J."/>
            <person name="Griggs A."/>
            <person name="Gujja S."/>
            <person name="Heiman D."/>
            <person name="Howarth C."/>
            <person name="Larson L."/>
            <person name="Lui A."/>
            <person name="MacDonald P.J.P."/>
            <person name="Mehta T."/>
            <person name="Montmayeur A."/>
            <person name="Murphy C."/>
            <person name="Neiman D."/>
            <person name="Pearson M."/>
            <person name="Priest M."/>
            <person name="Roberts A."/>
            <person name="Saif S."/>
            <person name="Shea T."/>
            <person name="Shenoy N."/>
            <person name="Sisk P."/>
            <person name="Stolte C."/>
            <person name="Sykes S."/>
            <person name="Yandava C."/>
            <person name="Wortman J."/>
            <person name="Nusbaum C."/>
            <person name="Birren B."/>
        </authorList>
    </citation>
    <scope>NUCLEOTIDE SEQUENCE</scope>
    <source>
        <strain evidence="2">R3-111a-1</strain>
    </source>
</reference>
<evidence type="ECO:0000313" key="4">
    <source>
        <dbReference type="Proteomes" id="UP000006039"/>
    </source>
</evidence>
<evidence type="ECO:0000256" key="1">
    <source>
        <dbReference type="SAM" id="MobiDB-lite"/>
    </source>
</evidence>
<reference evidence="2" key="2">
    <citation type="submission" date="2010-07" db="EMBL/GenBank/DDBJ databases">
        <authorList>
            <consortium name="The Broad Institute Genome Sequencing Platform"/>
            <consortium name="Broad Institute Genome Sequencing Center for Infectious Disease"/>
            <person name="Ma L.-J."/>
            <person name="Dead R."/>
            <person name="Young S."/>
            <person name="Zeng Q."/>
            <person name="Koehrsen M."/>
            <person name="Alvarado L."/>
            <person name="Berlin A."/>
            <person name="Chapman S.B."/>
            <person name="Chen Z."/>
            <person name="Freedman E."/>
            <person name="Gellesch M."/>
            <person name="Goldberg J."/>
            <person name="Griggs A."/>
            <person name="Gujja S."/>
            <person name="Heilman E.R."/>
            <person name="Heiman D."/>
            <person name="Hepburn T."/>
            <person name="Howarth C."/>
            <person name="Jen D."/>
            <person name="Larson L."/>
            <person name="Mehta T."/>
            <person name="Neiman D."/>
            <person name="Pearson M."/>
            <person name="Roberts A."/>
            <person name="Saif S."/>
            <person name="Shea T."/>
            <person name="Shenoy N."/>
            <person name="Sisk P."/>
            <person name="Stolte C."/>
            <person name="Sykes S."/>
            <person name="Walk T."/>
            <person name="White J."/>
            <person name="Yandava C."/>
            <person name="Haas B."/>
            <person name="Nusbaum C."/>
            <person name="Birren B."/>
        </authorList>
    </citation>
    <scope>NUCLEOTIDE SEQUENCE</scope>
    <source>
        <strain evidence="2">R3-111a-1</strain>
    </source>
</reference>
<name>J3PBA2_GAET3</name>
<gene>
    <name evidence="3" type="primary">20351233</name>
    <name evidence="2" type="ORF">GGTG_10775</name>
</gene>
<sequence>MSRPRTPTAVPSSPSGDRGSVNEGRGEAATSLWRGQKRRHYDHESQSLHRVVMASTTVEMGTWTRRRRRGLSFRAAIATPRVGRQGPQSMSSRRRQVPDGRSSASWTPGQQLAVGAWSGRMPTSCTSSSWWSLSETQPWHCRPFAGTKMSQTSDVAAGRVTVNDHSSNISRGQSRYRSLATGHAEDTTNVVVALLARHILVYSSADGAVAL</sequence>
<feature type="region of interest" description="Disordered" evidence="1">
    <location>
        <begin position="1"/>
        <end position="44"/>
    </location>
</feature>
<reference evidence="3" key="5">
    <citation type="submission" date="2018-04" db="UniProtKB">
        <authorList>
            <consortium name="EnsemblFungi"/>
        </authorList>
    </citation>
    <scope>IDENTIFICATION</scope>
    <source>
        <strain evidence="3">R3-111a-1</strain>
    </source>
</reference>